<feature type="domain" description="Carrier" evidence="1">
    <location>
        <begin position="14"/>
        <end position="91"/>
    </location>
</feature>
<dbReference type="SUPFAM" id="SSF47336">
    <property type="entry name" value="ACP-like"/>
    <property type="match status" value="1"/>
</dbReference>
<comment type="caution">
    <text evidence="2">The sequence shown here is derived from an EMBL/GenBank/DDBJ whole genome shotgun (WGS) entry which is preliminary data.</text>
</comment>
<dbReference type="Gene3D" id="1.10.1200.10">
    <property type="entry name" value="ACP-like"/>
    <property type="match status" value="1"/>
</dbReference>
<dbReference type="Proteomes" id="UP001595908">
    <property type="component" value="Unassembled WGS sequence"/>
</dbReference>
<accession>A0ABV9VF22</accession>
<gene>
    <name evidence="2" type="ORF">ACFPL4_25860</name>
</gene>
<evidence type="ECO:0000313" key="2">
    <source>
        <dbReference type="EMBL" id="MFC4981740.1"/>
    </source>
</evidence>
<dbReference type="EMBL" id="JBHSJE010000008">
    <property type="protein sequence ID" value="MFC4981740.1"/>
    <property type="molecule type" value="Genomic_DNA"/>
</dbReference>
<organism evidence="2 3">
    <name type="scientific">Streptomyces atroolivaceus</name>
    <dbReference type="NCBI Taxonomy" id="66869"/>
    <lineage>
        <taxon>Bacteria</taxon>
        <taxon>Bacillati</taxon>
        <taxon>Actinomycetota</taxon>
        <taxon>Actinomycetes</taxon>
        <taxon>Kitasatosporales</taxon>
        <taxon>Streptomycetaceae</taxon>
        <taxon>Streptomyces</taxon>
    </lineage>
</organism>
<evidence type="ECO:0000313" key="3">
    <source>
        <dbReference type="Proteomes" id="UP001595908"/>
    </source>
</evidence>
<dbReference type="InterPro" id="IPR009081">
    <property type="entry name" value="PP-bd_ACP"/>
</dbReference>
<proteinExistence type="predicted"/>
<protein>
    <submittedName>
        <fullName evidence="2">Acyl carrier protein</fullName>
    </submittedName>
</protein>
<dbReference type="GeneID" id="31233892"/>
<dbReference type="PROSITE" id="PS50075">
    <property type="entry name" value="CARRIER"/>
    <property type="match status" value="1"/>
</dbReference>
<reference evidence="3" key="1">
    <citation type="journal article" date="2019" name="Int. J. Syst. Evol. Microbiol.">
        <title>The Global Catalogue of Microorganisms (GCM) 10K type strain sequencing project: providing services to taxonomists for standard genome sequencing and annotation.</title>
        <authorList>
            <consortium name="The Broad Institute Genomics Platform"/>
            <consortium name="The Broad Institute Genome Sequencing Center for Infectious Disease"/>
            <person name="Wu L."/>
            <person name="Ma J."/>
        </authorList>
    </citation>
    <scope>NUCLEOTIDE SEQUENCE [LARGE SCALE GENOMIC DNA]</scope>
    <source>
        <strain evidence="3">ICMP 257</strain>
    </source>
</reference>
<name>A0ABV9VF22_STRAZ</name>
<dbReference type="InterPro" id="IPR036736">
    <property type="entry name" value="ACP-like_sf"/>
</dbReference>
<sequence length="100" mass="10825">MTTSPDRPVPEPAGDADTVRTDLLQFLAKHTGRDWAADADVFGNGGLSSIFAMELVVHLERTYGIAIRGADLRMDNFRTVRRMGSLVERLRQPAPGGSGA</sequence>
<dbReference type="Pfam" id="PF00550">
    <property type="entry name" value="PP-binding"/>
    <property type="match status" value="1"/>
</dbReference>
<keyword evidence="3" id="KW-1185">Reference proteome</keyword>
<dbReference type="RefSeq" id="WP_033300626.1">
    <property type="nucleotide sequence ID" value="NZ_JBFAGR010000011.1"/>
</dbReference>
<evidence type="ECO:0000259" key="1">
    <source>
        <dbReference type="PROSITE" id="PS50075"/>
    </source>
</evidence>